<evidence type="ECO:0000256" key="1">
    <source>
        <dbReference type="SAM" id="MobiDB-lite"/>
    </source>
</evidence>
<dbReference type="InterPro" id="IPR029058">
    <property type="entry name" value="AB_hydrolase_fold"/>
</dbReference>
<dbReference type="Proteomes" id="UP001217044">
    <property type="component" value="Chromosome"/>
</dbReference>
<evidence type="ECO:0000313" key="4">
    <source>
        <dbReference type="Proteomes" id="UP001217044"/>
    </source>
</evidence>
<feature type="region of interest" description="Disordered" evidence="1">
    <location>
        <begin position="1"/>
        <end position="23"/>
    </location>
</feature>
<protein>
    <submittedName>
        <fullName evidence="3">Dienelactone hydrolase family protein</fullName>
    </submittedName>
</protein>
<dbReference type="Gene3D" id="3.40.50.1820">
    <property type="entry name" value="alpha/beta hydrolase"/>
    <property type="match status" value="1"/>
</dbReference>
<keyword evidence="3" id="KW-0378">Hydrolase</keyword>
<dbReference type="RefSeq" id="WP_273988523.1">
    <property type="nucleotide sequence ID" value="NZ_BAABQT010000005.1"/>
</dbReference>
<dbReference type="Pfam" id="PF12695">
    <property type="entry name" value="Abhydrolase_5"/>
    <property type="match status" value="1"/>
</dbReference>
<sequence length="277" mass="28602">MTTDPAPTIPPATPAPAPVPPRRRPLLSPRVRAWVIAGVSLLGGYLIATARQAVVRPPLVVGQDAVPPSGQDAAHVTLENVGGPVIDIRPAQGEAETLLIYYPGGLVRPQAYEWLGRALAARGVQTVIPAFPLDLAVTGINRADGLIGQYGQGKRVVIAGHSLGGAMAAQYAANNADALAGLILMAAYPAGNVSLKDRTLPVLSLLAERDAVAAPDDVRGGLERLPGGTTLTVIPGAVHSFFGRYGPQKGDGLPTVTHAQAEGEILNAVQDFLTGLK</sequence>
<accession>A0ABY7UZW7</accession>
<feature type="domain" description="Alpha/beta hydrolase fold-5" evidence="2">
    <location>
        <begin position="99"/>
        <end position="259"/>
    </location>
</feature>
<gene>
    <name evidence="3" type="ORF">M8445_14050</name>
</gene>
<evidence type="ECO:0000313" key="3">
    <source>
        <dbReference type="EMBL" id="WDA58452.1"/>
    </source>
</evidence>
<name>A0ABY7UZW7_9DEIO</name>
<organism evidence="3 4">
    <name type="scientific">Deinococcus aquaticus</name>
    <dbReference type="NCBI Taxonomy" id="328692"/>
    <lineage>
        <taxon>Bacteria</taxon>
        <taxon>Thermotogati</taxon>
        <taxon>Deinococcota</taxon>
        <taxon>Deinococci</taxon>
        <taxon>Deinococcales</taxon>
        <taxon>Deinococcaceae</taxon>
        <taxon>Deinococcus</taxon>
    </lineage>
</organism>
<evidence type="ECO:0000259" key="2">
    <source>
        <dbReference type="Pfam" id="PF12695"/>
    </source>
</evidence>
<dbReference type="SUPFAM" id="SSF53474">
    <property type="entry name" value="alpha/beta-Hydrolases"/>
    <property type="match status" value="1"/>
</dbReference>
<keyword evidence="4" id="KW-1185">Reference proteome</keyword>
<dbReference type="InterPro" id="IPR029059">
    <property type="entry name" value="AB_hydrolase_5"/>
</dbReference>
<proteinExistence type="predicted"/>
<reference evidence="3 4" key="1">
    <citation type="submission" date="2022-12" db="EMBL/GenBank/DDBJ databases">
        <title>Genome Sequence of Deinococcus aquaticus Type Strain PB314.</title>
        <authorList>
            <person name="Albert C."/>
            <person name="Hill J."/>
            <person name="Boren L."/>
            <person name="Scholz-Ng S."/>
            <person name="Fatema N."/>
            <person name="Grosso R."/>
            <person name="Soboslay E."/>
            <person name="Tuohy J."/>
        </authorList>
    </citation>
    <scope>NUCLEOTIDE SEQUENCE [LARGE SCALE GENOMIC DNA]</scope>
    <source>
        <strain evidence="3 4">PB-314</strain>
    </source>
</reference>
<dbReference type="EMBL" id="CP115165">
    <property type="protein sequence ID" value="WDA58452.1"/>
    <property type="molecule type" value="Genomic_DNA"/>
</dbReference>
<dbReference type="GO" id="GO:0016787">
    <property type="term" value="F:hydrolase activity"/>
    <property type="evidence" value="ECO:0007669"/>
    <property type="project" value="UniProtKB-KW"/>
</dbReference>
<feature type="compositionally biased region" description="Pro residues" evidence="1">
    <location>
        <begin position="7"/>
        <end position="20"/>
    </location>
</feature>